<evidence type="ECO:0000313" key="3">
    <source>
        <dbReference type="Proteomes" id="UP000294933"/>
    </source>
</evidence>
<dbReference type="EMBL" id="ML170238">
    <property type="protein sequence ID" value="TDL16650.1"/>
    <property type="molecule type" value="Genomic_DNA"/>
</dbReference>
<keyword evidence="1" id="KW-0812">Transmembrane</keyword>
<feature type="transmembrane region" description="Helical" evidence="1">
    <location>
        <begin position="145"/>
        <end position="170"/>
    </location>
</feature>
<dbReference type="OrthoDB" id="3060195at2759"/>
<sequence>MIFTVLFSAINLMGNPSETVCQVLNFNVRSWIIVAQIGLYGILTLRTYAIYLRNRSILVILGLTGMAIVAVVVGLEVVSKPKVGNSIFGRICGEDPSSQRPRVQLASNILSLVFDVLVFTLTFTKTIRHAIAMRKAGLGNGLGYFVLRDGAMYFLAKLFFGVVGTTVFFVPASGNIGNWIGVFTAISNSLTVILINRLVLSLRRVSHKHFGNVPTHGAIGTIEEPAFATNSLLGNIGAPLRMGSEEDESEEISVDDEAEAIEECRTVDHSEIIEEFRHHPNV</sequence>
<feature type="transmembrane region" description="Helical" evidence="1">
    <location>
        <begin position="31"/>
        <end position="51"/>
    </location>
</feature>
<keyword evidence="1" id="KW-1133">Transmembrane helix</keyword>
<dbReference type="VEuPathDB" id="FungiDB:BD410DRAFT_831953"/>
<dbReference type="AlphaFoldDB" id="A0A4Y7PQ65"/>
<reference evidence="2 3" key="1">
    <citation type="submission" date="2018-06" db="EMBL/GenBank/DDBJ databases">
        <title>A transcriptomic atlas of mushroom development highlights an independent origin of complex multicellularity.</title>
        <authorList>
            <consortium name="DOE Joint Genome Institute"/>
            <person name="Krizsan K."/>
            <person name="Almasi E."/>
            <person name="Merenyi Z."/>
            <person name="Sahu N."/>
            <person name="Viragh M."/>
            <person name="Koszo T."/>
            <person name="Mondo S."/>
            <person name="Kiss B."/>
            <person name="Balint B."/>
            <person name="Kues U."/>
            <person name="Barry K."/>
            <person name="Hegedus J.C."/>
            <person name="Henrissat B."/>
            <person name="Johnson J."/>
            <person name="Lipzen A."/>
            <person name="Ohm R."/>
            <person name="Nagy I."/>
            <person name="Pangilinan J."/>
            <person name="Yan J."/>
            <person name="Xiong Y."/>
            <person name="Grigoriev I.V."/>
            <person name="Hibbett D.S."/>
            <person name="Nagy L.G."/>
        </authorList>
    </citation>
    <scope>NUCLEOTIDE SEQUENCE [LARGE SCALE GENOMIC DNA]</scope>
    <source>
        <strain evidence="2 3">SZMC22713</strain>
    </source>
</reference>
<proteinExistence type="predicted"/>
<protein>
    <recommendedName>
        <fullName evidence="4">G-protein coupled receptors family 3 profile domain-containing protein</fullName>
    </recommendedName>
</protein>
<gene>
    <name evidence="2" type="ORF">BD410DRAFT_831953</name>
</gene>
<evidence type="ECO:0000256" key="1">
    <source>
        <dbReference type="SAM" id="Phobius"/>
    </source>
</evidence>
<feature type="transmembrane region" description="Helical" evidence="1">
    <location>
        <begin position="105"/>
        <end position="124"/>
    </location>
</feature>
<feature type="transmembrane region" description="Helical" evidence="1">
    <location>
        <begin position="58"/>
        <end position="78"/>
    </location>
</feature>
<name>A0A4Y7PQ65_9AGAM</name>
<feature type="transmembrane region" description="Helical" evidence="1">
    <location>
        <begin position="176"/>
        <end position="200"/>
    </location>
</feature>
<evidence type="ECO:0000313" key="2">
    <source>
        <dbReference type="EMBL" id="TDL16650.1"/>
    </source>
</evidence>
<evidence type="ECO:0008006" key="4">
    <source>
        <dbReference type="Google" id="ProtNLM"/>
    </source>
</evidence>
<accession>A0A4Y7PQ65</accession>
<organism evidence="2 3">
    <name type="scientific">Rickenella mellea</name>
    <dbReference type="NCBI Taxonomy" id="50990"/>
    <lineage>
        <taxon>Eukaryota</taxon>
        <taxon>Fungi</taxon>
        <taxon>Dikarya</taxon>
        <taxon>Basidiomycota</taxon>
        <taxon>Agaricomycotina</taxon>
        <taxon>Agaricomycetes</taxon>
        <taxon>Hymenochaetales</taxon>
        <taxon>Rickenellaceae</taxon>
        <taxon>Rickenella</taxon>
    </lineage>
</organism>
<keyword evidence="3" id="KW-1185">Reference proteome</keyword>
<dbReference type="Proteomes" id="UP000294933">
    <property type="component" value="Unassembled WGS sequence"/>
</dbReference>
<keyword evidence="1" id="KW-0472">Membrane</keyword>